<dbReference type="AlphaFoldDB" id="A0A1B0A1R4"/>
<protein>
    <submittedName>
        <fullName evidence="2">Uncharacterized protein</fullName>
    </submittedName>
</protein>
<dbReference type="VEuPathDB" id="VectorBase:GPAI031814"/>
<dbReference type="PANTHER" id="PTHR11257">
    <property type="entry name" value="CHEMOSENSORY PROTEIN-RELATED"/>
    <property type="match status" value="1"/>
</dbReference>
<dbReference type="InterPro" id="IPR036682">
    <property type="entry name" value="OS_D_A10/PebIII_sf"/>
</dbReference>
<dbReference type="SUPFAM" id="SSF100910">
    <property type="entry name" value="Chemosensory protein Csp2"/>
    <property type="match status" value="1"/>
</dbReference>
<accession>A0A1B0A1R4</accession>
<name>A0A1B0A1R4_GLOPL</name>
<reference evidence="3" key="1">
    <citation type="submission" date="2014-03" db="EMBL/GenBank/DDBJ databases">
        <authorList>
            <person name="Aksoy S."/>
            <person name="Warren W."/>
            <person name="Wilson R.K."/>
        </authorList>
    </citation>
    <scope>NUCLEOTIDE SEQUENCE [LARGE SCALE GENOMIC DNA]</scope>
    <source>
        <strain evidence="3">IAEA</strain>
    </source>
</reference>
<evidence type="ECO:0000256" key="1">
    <source>
        <dbReference type="SAM" id="SignalP"/>
    </source>
</evidence>
<organism evidence="2 3">
    <name type="scientific">Glossina pallidipes</name>
    <name type="common">Tsetse fly</name>
    <dbReference type="NCBI Taxonomy" id="7398"/>
    <lineage>
        <taxon>Eukaryota</taxon>
        <taxon>Metazoa</taxon>
        <taxon>Ecdysozoa</taxon>
        <taxon>Arthropoda</taxon>
        <taxon>Hexapoda</taxon>
        <taxon>Insecta</taxon>
        <taxon>Pterygota</taxon>
        <taxon>Neoptera</taxon>
        <taxon>Endopterygota</taxon>
        <taxon>Diptera</taxon>
        <taxon>Brachycera</taxon>
        <taxon>Muscomorpha</taxon>
        <taxon>Hippoboscoidea</taxon>
        <taxon>Glossinidae</taxon>
        <taxon>Glossina</taxon>
    </lineage>
</organism>
<keyword evidence="1" id="KW-0732">Signal</keyword>
<reference evidence="2" key="2">
    <citation type="submission" date="2020-05" db="UniProtKB">
        <authorList>
            <consortium name="EnsemblMetazoa"/>
        </authorList>
    </citation>
    <scope>IDENTIFICATION</scope>
    <source>
        <strain evidence="2">IAEA</strain>
    </source>
</reference>
<dbReference type="InterPro" id="IPR005055">
    <property type="entry name" value="A10/PebIII"/>
</dbReference>
<dbReference type="Gene3D" id="1.10.2080.10">
    <property type="entry name" value="Insect odorant-binding protein A10/Ejaculatory bulb-specific protein 3"/>
    <property type="match status" value="1"/>
</dbReference>
<evidence type="ECO:0000313" key="3">
    <source>
        <dbReference type="Proteomes" id="UP000092445"/>
    </source>
</evidence>
<feature type="signal peptide" evidence="1">
    <location>
        <begin position="1"/>
        <end position="21"/>
    </location>
</feature>
<evidence type="ECO:0000313" key="2">
    <source>
        <dbReference type="EnsemblMetazoa" id="GPAI031814-PA"/>
    </source>
</evidence>
<keyword evidence="3" id="KW-1185">Reference proteome</keyword>
<dbReference type="Pfam" id="PF03392">
    <property type="entry name" value="OS-D"/>
    <property type="match status" value="1"/>
</dbReference>
<dbReference type="PANTHER" id="PTHR11257:SF13">
    <property type="entry name" value="GEO07322P1"/>
    <property type="match status" value="1"/>
</dbReference>
<feature type="chain" id="PRO_5008403381" evidence="1">
    <location>
        <begin position="22"/>
        <end position="123"/>
    </location>
</feature>
<dbReference type="EnsemblMetazoa" id="GPAI031814-RA">
    <property type="protein sequence ID" value="GPAI031814-PA"/>
    <property type="gene ID" value="GPAI031814"/>
</dbReference>
<dbReference type="Proteomes" id="UP000092445">
    <property type="component" value="Unassembled WGS sequence"/>
</dbReference>
<proteinExistence type="predicted"/>
<sequence length="123" mass="14119">MKSTFCCLALLVVYLSVIVTAQKSYTNKFDGIDVDSVLSNERILTSYIRCLMEKGPCTPEVRELKKLLPDALKSDCMKCTDVQKKNSQKVINFLRANRPGEWKLLLNKYDPSGDYRAKYEKQD</sequence>